<protein>
    <submittedName>
        <fullName evidence="1">Uncharacterized protein</fullName>
    </submittedName>
</protein>
<dbReference type="EMBL" id="JACWUS010000005">
    <property type="protein sequence ID" value="MBD2829849.1"/>
    <property type="molecule type" value="Genomic_DNA"/>
</dbReference>
<reference evidence="1" key="1">
    <citation type="journal article" date="2020" name="PLoS ONE">
        <title>Isolation and characterization of Streptomyces bacteriophages and Streptomyces strains encoding biosynthetic arsenals: Streptomyces strains and phages for antibiotic discovery.</title>
        <authorList>
            <person name="Montano E.T."/>
            <person name="Nideffer J.F."/>
            <person name="Brumage L."/>
            <person name="Erb M."/>
            <person name="Derman A.I."/>
            <person name="Davis J.P."/>
            <person name="Estrada E."/>
            <person name="Fu S."/>
            <person name="Le D."/>
            <person name="Vuppala A."/>
            <person name="Tran C."/>
            <person name="Luterstein E."/>
            <person name="Lakkaraju S."/>
            <person name="Panchagnula S."/>
            <person name="Ren C."/>
            <person name="Doan J."/>
            <person name="Tran S."/>
            <person name="Soriano J."/>
            <person name="Fujita Y."/>
            <person name="Gutala P."/>
            <person name="Fujii Q."/>
            <person name="Lee M."/>
            <person name="Bui A."/>
            <person name="Villarreal C."/>
            <person name="Shing S.R."/>
            <person name="Kim S."/>
            <person name="Freeman D."/>
            <person name="Racha V."/>
            <person name="Ho A."/>
            <person name="Kumar P."/>
            <person name="Falah K."/>
            <person name="Dawson T."/>
            <person name="Enustun E."/>
            <person name="Prichard A."/>
            <person name="Gomez A."/>
            <person name="Khanna K."/>
            <person name="Trigg S."/>
            <person name="Fernandez L."/>
            <person name="Pogliano K."/>
            <person name="Pogliano J."/>
        </authorList>
    </citation>
    <scope>NUCLEOTIDE SEQUENCE</scope>
    <source>
        <strain evidence="1">QF2</strain>
    </source>
</reference>
<organism evidence="1">
    <name type="scientific">Streptomyces globisporus</name>
    <dbReference type="NCBI Taxonomy" id="1908"/>
    <lineage>
        <taxon>Bacteria</taxon>
        <taxon>Bacillati</taxon>
        <taxon>Actinomycetota</taxon>
        <taxon>Actinomycetes</taxon>
        <taxon>Kitasatosporales</taxon>
        <taxon>Streptomycetaceae</taxon>
        <taxon>Streptomyces</taxon>
    </lineage>
</organism>
<evidence type="ECO:0000313" key="1">
    <source>
        <dbReference type="EMBL" id="MBD2829849.1"/>
    </source>
</evidence>
<comment type="caution">
    <text evidence="1">The sequence shown here is derived from an EMBL/GenBank/DDBJ whole genome shotgun (WGS) entry which is preliminary data.</text>
</comment>
<gene>
    <name evidence="1" type="ORF">ID875_20920</name>
</gene>
<accession>A0A927GPE1</accession>
<proteinExistence type="predicted"/>
<dbReference type="AlphaFoldDB" id="A0A927GPE1"/>
<sequence length="49" mass="5705">MTFTERRTQRMRLCDNHAHGVHEDLADPLYAYLRHTGVTETPITTTPHN</sequence>
<name>A0A927GPE1_STRGL</name>